<dbReference type="Proteomes" id="UP000315471">
    <property type="component" value="Unassembled WGS sequence"/>
</dbReference>
<evidence type="ECO:0000313" key="1">
    <source>
        <dbReference type="EMBL" id="TWU43166.1"/>
    </source>
</evidence>
<gene>
    <name evidence="1" type="ORF">Q31b_22040</name>
</gene>
<reference evidence="1 2" key="1">
    <citation type="submission" date="2019-02" db="EMBL/GenBank/DDBJ databases">
        <title>Deep-cultivation of Planctomycetes and their phenomic and genomic characterization uncovers novel biology.</title>
        <authorList>
            <person name="Wiegand S."/>
            <person name="Jogler M."/>
            <person name="Boedeker C."/>
            <person name="Pinto D."/>
            <person name="Vollmers J."/>
            <person name="Rivas-Marin E."/>
            <person name="Kohn T."/>
            <person name="Peeters S.H."/>
            <person name="Heuer A."/>
            <person name="Rast P."/>
            <person name="Oberbeckmann S."/>
            <person name="Bunk B."/>
            <person name="Jeske O."/>
            <person name="Meyerdierks A."/>
            <person name="Storesund J.E."/>
            <person name="Kallscheuer N."/>
            <person name="Luecker S."/>
            <person name="Lage O.M."/>
            <person name="Pohl T."/>
            <person name="Merkel B.J."/>
            <person name="Hornburger P."/>
            <person name="Mueller R.-W."/>
            <person name="Bruemmer F."/>
            <person name="Labrenz M."/>
            <person name="Spormann A.M."/>
            <person name="Op Den Camp H."/>
            <person name="Overmann J."/>
            <person name="Amann R."/>
            <person name="Jetten M.S.M."/>
            <person name="Mascher T."/>
            <person name="Medema M.H."/>
            <person name="Devos D.P."/>
            <person name="Kaster A.-K."/>
            <person name="Ovreas L."/>
            <person name="Rohde M."/>
            <person name="Galperin M.Y."/>
            <person name="Jogler C."/>
        </authorList>
    </citation>
    <scope>NUCLEOTIDE SEQUENCE [LARGE SCALE GENOMIC DNA]</scope>
    <source>
        <strain evidence="1 2">Q31b</strain>
    </source>
</reference>
<dbReference type="AlphaFoldDB" id="A0A5C6E6S9"/>
<keyword evidence="2" id="KW-1185">Reference proteome</keyword>
<comment type="caution">
    <text evidence="1">The sequence shown here is derived from an EMBL/GenBank/DDBJ whole genome shotgun (WGS) entry which is preliminary data.</text>
</comment>
<name>A0A5C6E6S9_9BACT</name>
<evidence type="ECO:0000313" key="2">
    <source>
        <dbReference type="Proteomes" id="UP000315471"/>
    </source>
</evidence>
<organism evidence="1 2">
    <name type="scientific">Novipirellula aureliae</name>
    <dbReference type="NCBI Taxonomy" id="2527966"/>
    <lineage>
        <taxon>Bacteria</taxon>
        <taxon>Pseudomonadati</taxon>
        <taxon>Planctomycetota</taxon>
        <taxon>Planctomycetia</taxon>
        <taxon>Pirellulales</taxon>
        <taxon>Pirellulaceae</taxon>
        <taxon>Novipirellula</taxon>
    </lineage>
</organism>
<dbReference type="RefSeq" id="WP_146599639.1">
    <property type="nucleotide sequence ID" value="NZ_SJPY01000003.1"/>
</dbReference>
<accession>A0A5C6E6S9</accession>
<proteinExistence type="predicted"/>
<dbReference type="OrthoDB" id="247580at2"/>
<dbReference type="EMBL" id="SJPY01000003">
    <property type="protein sequence ID" value="TWU43166.1"/>
    <property type="molecule type" value="Genomic_DNA"/>
</dbReference>
<evidence type="ECO:0008006" key="3">
    <source>
        <dbReference type="Google" id="ProtNLM"/>
    </source>
</evidence>
<sequence length="434" mass="48601">MNGSRLQAFFVALLWHANVIWFTGLAVSHDTTAAEFQTTRGRHITLTTDVSASQLDAMQLVESFDTAVAAWKAFFELPDQALNDWSINAYVMQDRAAFVAAGLLPQRVPSFTQGFAYRDTVWVMLQPSAYYTRHLLLHEGVHALVIHGFGGTGPSWFAEGTAELLGTHRSSGESVVVGVLPKNKESVPYWGRISLIEKRRNENAIPSIETVMRYQGNLEANAESYAWCWAVVMMLCEYPEYKAAYLSAARGGRDTSINFTRQFYQRLLPQWPVLSARWRLLCSDLNYGFEWDRNRVGLSMSDPLWNGAVLERNLDATRGWQSVGIRVPPQTEFQISASGRCTIAKQAEKSWLSEPGGVTIRYVDGKPLGQCVACFVPIRSSGGRSDEPLKIVSVESTQRIRCEKESWLVLKINDAVGERGDNEGGYSVTIRELR</sequence>
<dbReference type="Gene3D" id="2.60.120.430">
    <property type="entry name" value="Galactose-binding lectin"/>
    <property type="match status" value="1"/>
</dbReference>
<protein>
    <recommendedName>
        <fullName evidence="3">DUF1570 domain-containing protein</fullName>
    </recommendedName>
</protein>